<proteinExistence type="predicted"/>
<dbReference type="EMBL" id="VTXC01000008">
    <property type="protein sequence ID" value="NOH70626.1"/>
    <property type="molecule type" value="Genomic_DNA"/>
</dbReference>
<dbReference type="AlphaFoldDB" id="A0A7Y4EDN9"/>
<sequence length="134" mass="15427">MKIKQLLACTTALIAMSTQAQISTYVYCGLADGSDWEWHLDHNDDYSIIYGRWARVTEENGRYFNVFRVNESDLQALALSCPSGYQPQPADSGTSYWELFEVLRADGSKYIINSYRTYYIHGTSRIESNFQLRV</sequence>
<accession>A0A7Y4EDN9</accession>
<feature type="signal peptide" evidence="1">
    <location>
        <begin position="1"/>
        <end position="20"/>
    </location>
</feature>
<feature type="chain" id="PRO_5030895677" evidence="1">
    <location>
        <begin position="21"/>
        <end position="134"/>
    </location>
</feature>
<dbReference type="Proteomes" id="UP000565719">
    <property type="component" value="Unassembled WGS sequence"/>
</dbReference>
<organism evidence="2 3">
    <name type="scientific">Vibrio pectenicida</name>
    <dbReference type="NCBI Taxonomy" id="62763"/>
    <lineage>
        <taxon>Bacteria</taxon>
        <taxon>Pseudomonadati</taxon>
        <taxon>Pseudomonadota</taxon>
        <taxon>Gammaproteobacteria</taxon>
        <taxon>Vibrionales</taxon>
        <taxon>Vibrionaceae</taxon>
        <taxon>Vibrio</taxon>
    </lineage>
</organism>
<dbReference type="RefSeq" id="WP_171360128.1">
    <property type="nucleotide sequence ID" value="NZ_VTXC01000008.1"/>
</dbReference>
<evidence type="ECO:0000313" key="3">
    <source>
        <dbReference type="Proteomes" id="UP000565719"/>
    </source>
</evidence>
<reference evidence="2 3" key="1">
    <citation type="submission" date="2019-09" db="EMBL/GenBank/DDBJ databases">
        <title>Draft genome sequencing and comparative genomics of hatchery-associated Vibrios.</title>
        <authorList>
            <person name="Kehlet-Delgado H."/>
            <person name="Mueller R.S."/>
        </authorList>
    </citation>
    <scope>NUCLEOTIDE SEQUENCE [LARGE SCALE GENOMIC DNA]</scope>
    <source>
        <strain evidence="2 3">99-46-Y</strain>
    </source>
</reference>
<keyword evidence="1" id="KW-0732">Signal</keyword>
<comment type="caution">
    <text evidence="2">The sequence shown here is derived from an EMBL/GenBank/DDBJ whole genome shotgun (WGS) entry which is preliminary data.</text>
</comment>
<gene>
    <name evidence="2" type="ORF">F0225_04605</name>
</gene>
<protein>
    <submittedName>
        <fullName evidence="2">Uncharacterized protein</fullName>
    </submittedName>
</protein>
<name>A0A7Y4EDN9_9VIBR</name>
<evidence type="ECO:0000256" key="1">
    <source>
        <dbReference type="SAM" id="SignalP"/>
    </source>
</evidence>
<evidence type="ECO:0000313" key="2">
    <source>
        <dbReference type="EMBL" id="NOH70626.1"/>
    </source>
</evidence>